<dbReference type="InterPro" id="IPR027806">
    <property type="entry name" value="HARBI1_dom"/>
</dbReference>
<comment type="similarity">
    <text evidence="3">Belongs to the HARBI1 family.</text>
</comment>
<evidence type="ECO:0000256" key="5">
    <source>
        <dbReference type="ARBA" id="ARBA00022723"/>
    </source>
</evidence>
<evidence type="ECO:0000256" key="3">
    <source>
        <dbReference type="ARBA" id="ARBA00006958"/>
    </source>
</evidence>
<dbReference type="Pfam" id="PF13359">
    <property type="entry name" value="DDE_Tnp_4"/>
    <property type="match status" value="1"/>
</dbReference>
<evidence type="ECO:0000256" key="4">
    <source>
        <dbReference type="ARBA" id="ARBA00022722"/>
    </source>
</evidence>
<gene>
    <name evidence="10" type="ORF">CB5_LOCUS3866</name>
</gene>
<evidence type="ECO:0000256" key="1">
    <source>
        <dbReference type="ARBA" id="ARBA00001968"/>
    </source>
</evidence>
<dbReference type="GO" id="GO:0046872">
    <property type="term" value="F:metal ion binding"/>
    <property type="evidence" value="ECO:0007669"/>
    <property type="project" value="UniProtKB-KW"/>
</dbReference>
<dbReference type="InterPro" id="IPR058353">
    <property type="entry name" value="DUF8040"/>
</dbReference>
<evidence type="ECO:0000256" key="6">
    <source>
        <dbReference type="ARBA" id="ARBA00022801"/>
    </source>
</evidence>
<dbReference type="GO" id="GO:0005634">
    <property type="term" value="C:nucleus"/>
    <property type="evidence" value="ECO:0007669"/>
    <property type="project" value="UniProtKB-SubCell"/>
</dbReference>
<feature type="domain" description="DDE Tnp4" evidence="8">
    <location>
        <begin position="283"/>
        <end position="332"/>
    </location>
</feature>
<dbReference type="EMBL" id="LR862141">
    <property type="protein sequence ID" value="CAD1820655.1"/>
    <property type="molecule type" value="Genomic_DNA"/>
</dbReference>
<keyword evidence="5" id="KW-0479">Metal-binding</keyword>
<keyword evidence="6" id="KW-0378">Hydrolase</keyword>
<name>A0A6V7NQ38_ANACO</name>
<dbReference type="GO" id="GO:0004518">
    <property type="term" value="F:nuclease activity"/>
    <property type="evidence" value="ECO:0007669"/>
    <property type="project" value="UniProtKB-KW"/>
</dbReference>
<protein>
    <submittedName>
        <fullName evidence="10">Uncharacterized protein</fullName>
    </submittedName>
</protein>
<reference evidence="10" key="1">
    <citation type="submission" date="2020-07" db="EMBL/GenBank/DDBJ databases">
        <authorList>
            <person name="Lin J."/>
        </authorList>
    </citation>
    <scope>NUCLEOTIDE SEQUENCE</scope>
</reference>
<dbReference type="InterPro" id="IPR045249">
    <property type="entry name" value="HARBI1-like"/>
</dbReference>
<organism evidence="10">
    <name type="scientific">Ananas comosus var. bracteatus</name>
    <name type="common">red pineapple</name>
    <dbReference type="NCBI Taxonomy" id="296719"/>
    <lineage>
        <taxon>Eukaryota</taxon>
        <taxon>Viridiplantae</taxon>
        <taxon>Streptophyta</taxon>
        <taxon>Embryophyta</taxon>
        <taxon>Tracheophyta</taxon>
        <taxon>Spermatophyta</taxon>
        <taxon>Magnoliopsida</taxon>
        <taxon>Liliopsida</taxon>
        <taxon>Poales</taxon>
        <taxon>Bromeliaceae</taxon>
        <taxon>Bromelioideae</taxon>
        <taxon>Ananas</taxon>
    </lineage>
</organism>
<dbReference type="GO" id="GO:0016787">
    <property type="term" value="F:hydrolase activity"/>
    <property type="evidence" value="ECO:0007669"/>
    <property type="project" value="UniProtKB-KW"/>
</dbReference>
<comment type="subcellular location">
    <subcellularLocation>
        <location evidence="2">Nucleus</location>
    </subcellularLocation>
</comment>
<sequence>MDINGYYRLSVNMWASDVRNLLLPLCRLYCVVKSAIKCENHPHRRGRRLLGRSACLTYRRGDFSFHNTIYRQPCRTRPFTGHELIHDILRGHPDRGYQHFRMTTTMFTRLREELVGRGFIQNTRHLTADEQLGIFLFGTGHAVANRVLAETFQHSGETISRHFNNVLRGVVELRHDYIQLPLSNTGVHPRIKENPTFYPFKNAIGAVDGTHIPVVVRKHKQPRYRCRKGFTSQNMMAACSFDHQFLFVCTGWEGSAADMRERYHLSQFDVNAQARRHRGPRDLYNHRHAQLRNVVEKAFGILKRRFKVLRQATPFPYKVQCRIALACCVIHNFIKRHQGTDRYFNMQMDSLPMDDTLDESSAPVGPDESRRGDALRTMITGQLWNNR</sequence>
<dbReference type="PANTHER" id="PTHR22930:SF221">
    <property type="entry name" value="NUCLEASE HARBI1"/>
    <property type="match status" value="1"/>
</dbReference>
<keyword evidence="4" id="KW-0540">Nuclease</keyword>
<evidence type="ECO:0000259" key="8">
    <source>
        <dbReference type="Pfam" id="PF13359"/>
    </source>
</evidence>
<dbReference type="AlphaFoldDB" id="A0A6V7NQ38"/>
<evidence type="ECO:0000313" key="10">
    <source>
        <dbReference type="EMBL" id="CAD1820655.1"/>
    </source>
</evidence>
<evidence type="ECO:0000256" key="7">
    <source>
        <dbReference type="ARBA" id="ARBA00023242"/>
    </source>
</evidence>
<proteinExistence type="inferred from homology"/>
<keyword evidence="7" id="KW-0539">Nucleus</keyword>
<dbReference type="PANTHER" id="PTHR22930">
    <property type="match status" value="1"/>
</dbReference>
<evidence type="ECO:0000256" key="2">
    <source>
        <dbReference type="ARBA" id="ARBA00004123"/>
    </source>
</evidence>
<evidence type="ECO:0000259" key="9">
    <source>
        <dbReference type="Pfam" id="PF26138"/>
    </source>
</evidence>
<dbReference type="Pfam" id="PF26138">
    <property type="entry name" value="DUF8040"/>
    <property type="match status" value="1"/>
</dbReference>
<feature type="domain" description="DUF8040" evidence="9">
    <location>
        <begin position="77"/>
        <end position="171"/>
    </location>
</feature>
<accession>A0A6V7NQ38</accession>
<comment type="cofactor">
    <cofactor evidence="1">
        <name>a divalent metal cation</name>
        <dbReference type="ChEBI" id="CHEBI:60240"/>
    </cofactor>
</comment>